<dbReference type="Pfam" id="PF13091">
    <property type="entry name" value="PLDc_2"/>
    <property type="match status" value="1"/>
</dbReference>
<organism evidence="7 8">
    <name type="scientific">Dunaliella salina</name>
    <name type="common">Green alga</name>
    <name type="synonym">Protococcus salinus</name>
    <dbReference type="NCBI Taxonomy" id="3046"/>
    <lineage>
        <taxon>Eukaryota</taxon>
        <taxon>Viridiplantae</taxon>
        <taxon>Chlorophyta</taxon>
        <taxon>core chlorophytes</taxon>
        <taxon>Chlorophyceae</taxon>
        <taxon>CS clade</taxon>
        <taxon>Chlamydomonadales</taxon>
        <taxon>Dunaliellaceae</taxon>
        <taxon>Dunaliella</taxon>
    </lineage>
</organism>
<dbReference type="InterPro" id="IPR001736">
    <property type="entry name" value="PLipase_D/transphosphatidylase"/>
</dbReference>
<dbReference type="Proteomes" id="UP000815325">
    <property type="component" value="Unassembled WGS sequence"/>
</dbReference>
<evidence type="ECO:0000256" key="3">
    <source>
        <dbReference type="ARBA" id="ARBA00023098"/>
    </source>
</evidence>
<dbReference type="CDD" id="cd09171">
    <property type="entry name" value="PLDc_vPLD6_like"/>
    <property type="match status" value="1"/>
</dbReference>
<evidence type="ECO:0000256" key="1">
    <source>
        <dbReference type="ARBA" id="ARBA00022801"/>
    </source>
</evidence>
<gene>
    <name evidence="7" type="ORF">DUNSADRAFT_7751</name>
</gene>
<comment type="similarity">
    <text evidence="4">Belongs to the phospholipase D family. MitoPLD/Zucchini subfamily.</text>
</comment>
<evidence type="ECO:0000313" key="7">
    <source>
        <dbReference type="EMBL" id="KAF5835209.1"/>
    </source>
</evidence>
<accession>A0ABQ7GKT1</accession>
<dbReference type="InterPro" id="IPR025202">
    <property type="entry name" value="PLD-like_dom"/>
</dbReference>
<sequence length="166" mass="18903">MKQDCLGLGEEGLLHHCFTHRRNNCNYAHQATSLSRMLDFLNSAQRSLDICVFTITCNEIADVLLDAHKRGVQVRIISDDDQMASNGSDVARLRKAGIAVKIDNSKYHMHNKFAIIDKRLLMNGSFNWTRQAVIGNNENVVILDTPQLVSMFGKYFESLWKKFQSI</sequence>
<dbReference type="PROSITE" id="PS50035">
    <property type="entry name" value="PLD"/>
    <property type="match status" value="1"/>
</dbReference>
<proteinExistence type="inferred from homology"/>
<dbReference type="PANTHER" id="PTHR43856:SF1">
    <property type="entry name" value="MITOCHONDRIAL CARDIOLIPIN HYDROLASE"/>
    <property type="match status" value="1"/>
</dbReference>
<dbReference type="InterPro" id="IPR051406">
    <property type="entry name" value="PLD_domain"/>
</dbReference>
<evidence type="ECO:0000259" key="6">
    <source>
        <dbReference type="PROSITE" id="PS50035"/>
    </source>
</evidence>
<evidence type="ECO:0000256" key="2">
    <source>
        <dbReference type="ARBA" id="ARBA00022963"/>
    </source>
</evidence>
<dbReference type="SUPFAM" id="SSF56024">
    <property type="entry name" value="Phospholipase D/nuclease"/>
    <property type="match status" value="1"/>
</dbReference>
<keyword evidence="8" id="KW-1185">Reference proteome</keyword>
<protein>
    <recommendedName>
        <fullName evidence="5">Mitochondrial cardiolipin hydrolase</fullName>
    </recommendedName>
</protein>
<evidence type="ECO:0000256" key="4">
    <source>
        <dbReference type="ARBA" id="ARBA00038012"/>
    </source>
</evidence>
<name>A0ABQ7GKT1_DUNSA</name>
<keyword evidence="1" id="KW-0378">Hydrolase</keyword>
<dbReference type="PANTHER" id="PTHR43856">
    <property type="entry name" value="CARDIOLIPIN HYDROLASE"/>
    <property type="match status" value="1"/>
</dbReference>
<feature type="domain" description="PLD phosphodiesterase" evidence="6">
    <location>
        <begin position="105"/>
        <end position="132"/>
    </location>
</feature>
<keyword evidence="3" id="KW-0443">Lipid metabolism</keyword>
<keyword evidence="2" id="KW-0442">Lipid degradation</keyword>
<dbReference type="Gene3D" id="3.30.870.10">
    <property type="entry name" value="Endonuclease Chain A"/>
    <property type="match status" value="1"/>
</dbReference>
<evidence type="ECO:0000256" key="5">
    <source>
        <dbReference type="ARBA" id="ARBA00040549"/>
    </source>
</evidence>
<comment type="caution">
    <text evidence="7">The sequence shown here is derived from an EMBL/GenBank/DDBJ whole genome shotgun (WGS) entry which is preliminary data.</text>
</comment>
<dbReference type="EMBL" id="MU069717">
    <property type="protein sequence ID" value="KAF5835209.1"/>
    <property type="molecule type" value="Genomic_DNA"/>
</dbReference>
<evidence type="ECO:0000313" key="8">
    <source>
        <dbReference type="Proteomes" id="UP000815325"/>
    </source>
</evidence>
<reference evidence="7" key="1">
    <citation type="submission" date="2017-08" db="EMBL/GenBank/DDBJ databases">
        <authorList>
            <person name="Polle J.E."/>
            <person name="Barry K."/>
            <person name="Cushman J."/>
            <person name="Schmutz J."/>
            <person name="Tran D."/>
            <person name="Hathwaick L.T."/>
            <person name="Yim W.C."/>
            <person name="Jenkins J."/>
            <person name="Mckie-Krisberg Z.M."/>
            <person name="Prochnik S."/>
            <person name="Lindquist E."/>
            <person name="Dockter R.B."/>
            <person name="Adam C."/>
            <person name="Molina H."/>
            <person name="Bunkerborg J."/>
            <person name="Jin E."/>
            <person name="Buchheim M."/>
            <person name="Magnuson J."/>
        </authorList>
    </citation>
    <scope>NUCLEOTIDE SEQUENCE</scope>
    <source>
        <strain evidence="7">CCAP 19/18</strain>
    </source>
</reference>